<proteinExistence type="predicted"/>
<dbReference type="InterPro" id="IPR014729">
    <property type="entry name" value="Rossmann-like_a/b/a_fold"/>
</dbReference>
<evidence type="ECO:0000313" key="6">
    <source>
        <dbReference type="EMBL" id="CAB4969873.1"/>
    </source>
</evidence>
<dbReference type="InterPro" id="IPR022310">
    <property type="entry name" value="NAD/GMP_synthase"/>
</dbReference>
<dbReference type="InterPro" id="IPR052188">
    <property type="entry name" value="Ni-pincer_cofactor_biosynth"/>
</dbReference>
<dbReference type="PANTHER" id="PTHR43169:SF2">
    <property type="entry name" value="NAD_GMP SYNTHASE DOMAIN-CONTAINING PROTEIN"/>
    <property type="match status" value="1"/>
</dbReference>
<gene>
    <name evidence="2" type="ORF">UFOPK1421_00778</name>
    <name evidence="3" type="ORF">UFOPK1820_00435</name>
    <name evidence="4" type="ORF">UFOPK1960_00519</name>
    <name evidence="5" type="ORF">UFOPK2921_01036</name>
    <name evidence="6" type="ORF">UFOPK3889_00506</name>
    <name evidence="7" type="ORF">UFOPK4422_00805</name>
</gene>
<dbReference type="Pfam" id="PF02540">
    <property type="entry name" value="NAD_synthase"/>
    <property type="match status" value="1"/>
</dbReference>
<dbReference type="PIRSF" id="PIRSF006661">
    <property type="entry name" value="PP-lp_UCP006661"/>
    <property type="match status" value="1"/>
</dbReference>
<protein>
    <submittedName>
        <fullName evidence="5">Unannotated protein</fullName>
    </submittedName>
</protein>
<dbReference type="PANTHER" id="PTHR43169">
    <property type="entry name" value="EXSB FAMILY PROTEIN"/>
    <property type="match status" value="1"/>
</dbReference>
<dbReference type="GO" id="GO:0016783">
    <property type="term" value="F:sulfurtransferase activity"/>
    <property type="evidence" value="ECO:0007669"/>
    <property type="project" value="InterPro"/>
</dbReference>
<dbReference type="SUPFAM" id="SSF52402">
    <property type="entry name" value="Adenine nucleotide alpha hydrolases-like"/>
    <property type="match status" value="1"/>
</dbReference>
<name>A0A6J6WHA3_9ZZZZ</name>
<dbReference type="EMBL" id="CAEZSL010000072">
    <property type="protein sequence ID" value="CAB4543301.1"/>
    <property type="molecule type" value="Genomic_DNA"/>
</dbReference>
<dbReference type="EMBL" id="CAEZVL010000058">
    <property type="protein sequence ID" value="CAB4628374.1"/>
    <property type="molecule type" value="Genomic_DNA"/>
</dbReference>
<reference evidence="5" key="1">
    <citation type="submission" date="2020-05" db="EMBL/GenBank/DDBJ databases">
        <authorList>
            <person name="Chiriac C."/>
            <person name="Salcher M."/>
            <person name="Ghai R."/>
            <person name="Kavagutti S V."/>
        </authorList>
    </citation>
    <scope>NUCLEOTIDE SEQUENCE</scope>
</reference>
<sequence length="286" mass="30871">MRDFDPASGATGDDDLAAKIARLEEIILDLNHVVVAFSGGADSAFVAATAHRLLGTEHAHAVTAVSPSLAGEEETDCRRLAEEWGLRWTPVQTAEMERAAYRANDVDRCYHCKAELMDVVGPIAELERATVVLGVNVDDLADHRPGQRAALERGAVFPLVQAGFTKEDVRRASLAMGLRTWDKPAAACLASRVPYGTPVSVDILSRVDRAESALHGLGFRQVRVRHYGETARIEVEQSVLDQAIANRVAIIEAVKDAGYRYVTLDLEGFRSGNLNGAIADSSSSAH</sequence>
<evidence type="ECO:0000313" key="4">
    <source>
        <dbReference type="EMBL" id="CAB4628374.1"/>
    </source>
</evidence>
<dbReference type="GO" id="GO:0006163">
    <property type="term" value="P:purine nucleotide metabolic process"/>
    <property type="evidence" value="ECO:0007669"/>
    <property type="project" value="UniProtKB-ARBA"/>
</dbReference>
<dbReference type="Gene3D" id="3.40.50.620">
    <property type="entry name" value="HUPs"/>
    <property type="match status" value="1"/>
</dbReference>
<dbReference type="AlphaFoldDB" id="A0A6J6WHA3"/>
<dbReference type="EMBL" id="CAEZUK010000049">
    <property type="protein sequence ID" value="CAB4596245.1"/>
    <property type="molecule type" value="Genomic_DNA"/>
</dbReference>
<evidence type="ECO:0000259" key="1">
    <source>
        <dbReference type="Pfam" id="PF02540"/>
    </source>
</evidence>
<evidence type="ECO:0000313" key="2">
    <source>
        <dbReference type="EMBL" id="CAB4543301.1"/>
    </source>
</evidence>
<dbReference type="InterPro" id="IPR005232">
    <property type="entry name" value="LarE"/>
</dbReference>
<dbReference type="EMBL" id="CAFBRX010000070">
    <property type="protein sequence ID" value="CAB5122953.1"/>
    <property type="molecule type" value="Genomic_DNA"/>
</dbReference>
<feature type="domain" description="NAD/GMP synthase" evidence="1">
    <location>
        <begin position="31"/>
        <end position="100"/>
    </location>
</feature>
<evidence type="ECO:0000313" key="7">
    <source>
        <dbReference type="EMBL" id="CAB5122953.1"/>
    </source>
</evidence>
<evidence type="ECO:0000313" key="3">
    <source>
        <dbReference type="EMBL" id="CAB4596245.1"/>
    </source>
</evidence>
<accession>A0A6J6WHA3</accession>
<evidence type="ECO:0000313" key="5">
    <source>
        <dbReference type="EMBL" id="CAB4784040.1"/>
    </source>
</evidence>
<dbReference type="CDD" id="cd01990">
    <property type="entry name" value="LarE-like"/>
    <property type="match status" value="1"/>
</dbReference>
<dbReference type="EMBL" id="CAEZZV010000136">
    <property type="protein sequence ID" value="CAB4784040.1"/>
    <property type="molecule type" value="Genomic_DNA"/>
</dbReference>
<organism evidence="5">
    <name type="scientific">freshwater metagenome</name>
    <dbReference type="NCBI Taxonomy" id="449393"/>
    <lineage>
        <taxon>unclassified sequences</taxon>
        <taxon>metagenomes</taxon>
        <taxon>ecological metagenomes</taxon>
    </lineage>
</organism>
<dbReference type="EMBL" id="CAFBNZ010000070">
    <property type="protein sequence ID" value="CAB4969873.1"/>
    <property type="molecule type" value="Genomic_DNA"/>
</dbReference>
<dbReference type="NCBIfam" id="TIGR00268">
    <property type="entry name" value="ATP-dependent sacrificial sulfur transferase LarE"/>
    <property type="match status" value="1"/>
</dbReference>